<organism evidence="3 4">
    <name type="scientific">Vibrio azureus NBRC 104587</name>
    <dbReference type="NCBI Taxonomy" id="1219077"/>
    <lineage>
        <taxon>Bacteria</taxon>
        <taxon>Pseudomonadati</taxon>
        <taxon>Pseudomonadota</taxon>
        <taxon>Gammaproteobacteria</taxon>
        <taxon>Vibrionales</taxon>
        <taxon>Vibrionaceae</taxon>
        <taxon>Vibrio</taxon>
    </lineage>
</organism>
<feature type="domain" description="SWIM-type" evidence="2">
    <location>
        <begin position="496"/>
        <end position="537"/>
    </location>
</feature>
<evidence type="ECO:0000259" key="2">
    <source>
        <dbReference type="PROSITE" id="PS50966"/>
    </source>
</evidence>
<evidence type="ECO:0000313" key="4">
    <source>
        <dbReference type="Proteomes" id="UP000016567"/>
    </source>
</evidence>
<name>U3APV9_9VIBR</name>
<dbReference type="OrthoDB" id="7821105at2"/>
<dbReference type="Proteomes" id="UP000016567">
    <property type="component" value="Unassembled WGS sequence"/>
</dbReference>
<keyword evidence="1" id="KW-0479">Metal-binding</keyword>
<keyword evidence="1" id="KW-0863">Zinc-finger</keyword>
<gene>
    <name evidence="3" type="ORF">VAZ01S_031_00130</name>
</gene>
<protein>
    <recommendedName>
        <fullName evidence="2">SWIM-type domain-containing protein</fullName>
    </recommendedName>
</protein>
<evidence type="ECO:0000256" key="1">
    <source>
        <dbReference type="PROSITE-ProRule" id="PRU00325"/>
    </source>
</evidence>
<dbReference type="GO" id="GO:0008270">
    <property type="term" value="F:zinc ion binding"/>
    <property type="evidence" value="ECO:0007669"/>
    <property type="project" value="UniProtKB-KW"/>
</dbReference>
<reference evidence="3 4" key="1">
    <citation type="submission" date="2013-09" db="EMBL/GenBank/DDBJ databases">
        <title>Whole genome shotgun sequence of Vibrio azureus NBRC 104587.</title>
        <authorList>
            <person name="Isaki S."/>
            <person name="Hosoyama A."/>
            <person name="Numata M."/>
            <person name="Hashimoto M."/>
            <person name="Hosoyama Y."/>
            <person name="Tsuchikane K."/>
            <person name="Noguchi M."/>
            <person name="Hirakata S."/>
            <person name="Ichikawa N."/>
            <person name="Ohji S."/>
            <person name="Yamazoe A."/>
            <person name="Fujita N."/>
        </authorList>
    </citation>
    <scope>NUCLEOTIDE SEQUENCE [LARGE SCALE GENOMIC DNA]</scope>
    <source>
        <strain evidence="3 4">NBRC 104587</strain>
    </source>
</reference>
<sequence>MIDPNAQQEANTRQQIKAAYRQESRLHMDKDEAAIQLITDNLRHQVHFQGQLADPLKARALLLSLYDVVASDHRYKPKDRAAYQAYQQHKKEHANANAWQAQQAYFDWLLRNDPDAFCVLDPIVSVHPDQVMFEVFSKDEASYACLSLDMHAFHTHSNKSEIQYGTTNINFSEALVQTLQMARSHRSTELRIDAGQIETQITEGGEVLASQLEKKIQLPDSWLRGLLQVQAAATLPKERFFIEPMDLYNLLRHLRLNADKKRQRRGLRVELAPNQPTRLVLEPWETVIESKGAQFQGKEGMVLRLWGRRRLMLLKRILPFIDSIEVQVLGSAMPSFWIMRGKGFSFTLGLTGFTAKDWAQSACFDLLLPNLNTQTNTDDLSQVLDQLQTHWVMSFEALHKATQLKKPALLAALQMGCQLGKIIYDLNLNCYRLRPILMDSIQPERVAYRDHQHCLAHDFLAKPDTVRIEKEQPIPEQGLEIIAHIHLDKQNFNERTVLLIDVDGYVKKAQCSCSHFRQHQLKSGPCAHLIATRIKQEKLAIERKQNPKLRKAITHETQALTRRKGEQILMVQISLDQKRLTISQGIAGGKLRPQRIQFNEVAQARNAYFEKINHFKDRGFLVNAG</sequence>
<dbReference type="STRING" id="1219077.VAZ01S_031_00130"/>
<keyword evidence="1" id="KW-0862">Zinc</keyword>
<dbReference type="eggNOG" id="COG4715">
    <property type="taxonomic scope" value="Bacteria"/>
</dbReference>
<dbReference type="PROSITE" id="PS50966">
    <property type="entry name" value="ZF_SWIM"/>
    <property type="match status" value="1"/>
</dbReference>
<dbReference type="InterPro" id="IPR007527">
    <property type="entry name" value="Znf_SWIM"/>
</dbReference>
<keyword evidence="4" id="KW-1185">Reference proteome</keyword>
<dbReference type="EMBL" id="BATL01000031">
    <property type="protein sequence ID" value="GAD75800.1"/>
    <property type="molecule type" value="Genomic_DNA"/>
</dbReference>
<accession>U3APV9</accession>
<evidence type="ECO:0000313" key="3">
    <source>
        <dbReference type="EMBL" id="GAD75800.1"/>
    </source>
</evidence>
<dbReference type="RefSeq" id="WP_021709556.1">
    <property type="nucleotide sequence ID" value="NZ_BAOB01000129.1"/>
</dbReference>
<proteinExistence type="predicted"/>
<dbReference type="AlphaFoldDB" id="U3APV9"/>
<comment type="caution">
    <text evidence="3">The sequence shown here is derived from an EMBL/GenBank/DDBJ whole genome shotgun (WGS) entry which is preliminary data.</text>
</comment>